<organism evidence="1 2">
    <name type="scientific">Dictyocaulus viviparus</name>
    <name type="common">Bovine lungworm</name>
    <dbReference type="NCBI Taxonomy" id="29172"/>
    <lineage>
        <taxon>Eukaryota</taxon>
        <taxon>Metazoa</taxon>
        <taxon>Ecdysozoa</taxon>
        <taxon>Nematoda</taxon>
        <taxon>Chromadorea</taxon>
        <taxon>Rhabditida</taxon>
        <taxon>Rhabditina</taxon>
        <taxon>Rhabditomorpha</taxon>
        <taxon>Strongyloidea</taxon>
        <taxon>Metastrongylidae</taxon>
        <taxon>Dictyocaulus</taxon>
    </lineage>
</organism>
<dbReference type="OrthoDB" id="63533at2759"/>
<evidence type="ECO:0000313" key="2">
    <source>
        <dbReference type="Proteomes" id="UP000053766"/>
    </source>
</evidence>
<dbReference type="STRING" id="29172.A0A0D8Y0R7"/>
<dbReference type="AlphaFoldDB" id="A0A0D8Y0R7"/>
<protein>
    <submittedName>
        <fullName evidence="1">Uncharacterized protein</fullName>
    </submittedName>
</protein>
<sequence length="127" mass="14568">MTQENDVISFIVIIDIDRLRIDLDGVWCLYNWSIGFRYDLRVFLTNCDGYQFIMELSPKSIYAYEKVQSAIRDHENDVSIDITAPKPRAKVVVVGVGKTSLIYRQRYGSRLGPFTSTIGASFIECEM</sequence>
<keyword evidence="2" id="KW-1185">Reference proteome</keyword>
<dbReference type="EMBL" id="KN716225">
    <property type="protein sequence ID" value="KJH49722.1"/>
    <property type="molecule type" value="Genomic_DNA"/>
</dbReference>
<name>A0A0D8Y0R7_DICVI</name>
<dbReference type="Proteomes" id="UP000053766">
    <property type="component" value="Unassembled WGS sequence"/>
</dbReference>
<evidence type="ECO:0000313" key="1">
    <source>
        <dbReference type="EMBL" id="KJH49722.1"/>
    </source>
</evidence>
<gene>
    <name evidence="1" type="ORF">DICVIV_04143</name>
</gene>
<proteinExistence type="predicted"/>
<reference evidence="2" key="2">
    <citation type="journal article" date="2016" name="Sci. Rep.">
        <title>Dictyocaulus viviparus genome, variome and transcriptome elucidate lungworm biology and support future intervention.</title>
        <authorList>
            <person name="McNulty S.N."/>
            <person name="Strube C."/>
            <person name="Rosa B.A."/>
            <person name="Martin J.C."/>
            <person name="Tyagi R."/>
            <person name="Choi Y.J."/>
            <person name="Wang Q."/>
            <person name="Hallsworth Pepin K."/>
            <person name="Zhang X."/>
            <person name="Ozersky P."/>
            <person name="Wilson R.K."/>
            <person name="Sternberg P.W."/>
            <person name="Gasser R.B."/>
            <person name="Mitreva M."/>
        </authorList>
    </citation>
    <scope>NUCLEOTIDE SEQUENCE [LARGE SCALE GENOMIC DNA]</scope>
    <source>
        <strain evidence="2">HannoverDv2000</strain>
    </source>
</reference>
<accession>A0A0D8Y0R7</accession>
<reference evidence="1 2" key="1">
    <citation type="submission" date="2013-11" db="EMBL/GenBank/DDBJ databases">
        <title>Draft genome of the bovine lungworm Dictyocaulus viviparus.</title>
        <authorList>
            <person name="Mitreva M."/>
        </authorList>
    </citation>
    <scope>NUCLEOTIDE SEQUENCE [LARGE SCALE GENOMIC DNA]</scope>
    <source>
        <strain evidence="1 2">HannoverDv2000</strain>
    </source>
</reference>